<organism evidence="1 2">
    <name type="scientific">Marinomonas spartinae</name>
    <dbReference type="NCBI Taxonomy" id="1792290"/>
    <lineage>
        <taxon>Bacteria</taxon>
        <taxon>Pseudomonadati</taxon>
        <taxon>Pseudomonadota</taxon>
        <taxon>Gammaproteobacteria</taxon>
        <taxon>Oceanospirillales</taxon>
        <taxon>Oceanospirillaceae</taxon>
        <taxon>Marinomonas</taxon>
    </lineage>
</organism>
<proteinExistence type="predicted"/>
<dbReference type="OrthoDB" id="72471at2"/>
<dbReference type="RefSeq" id="WP_067014046.1">
    <property type="nucleotide sequence ID" value="NZ_FLOB01000002.1"/>
</dbReference>
<keyword evidence="2" id="KW-1185">Reference proteome</keyword>
<dbReference type="Proteomes" id="UP000092544">
    <property type="component" value="Unassembled WGS sequence"/>
</dbReference>
<dbReference type="EMBL" id="FLOB01000002">
    <property type="protein sequence ID" value="SBS28990.1"/>
    <property type="molecule type" value="Genomic_DNA"/>
</dbReference>
<accession>A0A1A8TB28</accession>
<dbReference type="AlphaFoldDB" id="A0A1A8TB28"/>
<evidence type="ECO:0000313" key="1">
    <source>
        <dbReference type="EMBL" id="SBS28990.1"/>
    </source>
</evidence>
<gene>
    <name evidence="1" type="ORF">MSP8886_01393</name>
</gene>
<reference evidence="1 2" key="1">
    <citation type="submission" date="2016-06" db="EMBL/GenBank/DDBJ databases">
        <authorList>
            <person name="Kjaerup R.B."/>
            <person name="Dalgaard T.S."/>
            <person name="Juul-Madsen H.R."/>
        </authorList>
    </citation>
    <scope>NUCLEOTIDE SEQUENCE [LARGE SCALE GENOMIC DNA]</scope>
    <source>
        <strain evidence="1 2">CECT 8886</strain>
    </source>
</reference>
<protein>
    <recommendedName>
        <fullName evidence="3">Morphogenetic protein</fullName>
    </recommendedName>
</protein>
<evidence type="ECO:0008006" key="3">
    <source>
        <dbReference type="Google" id="ProtNLM"/>
    </source>
</evidence>
<evidence type="ECO:0000313" key="2">
    <source>
        <dbReference type="Proteomes" id="UP000092544"/>
    </source>
</evidence>
<dbReference type="STRING" id="1792290.MSP8886_01393"/>
<sequence length="228" mass="26655">MKERGILFNTDMAQAILDGRKTQTRRPVKKEIVDQIIWIGSSGDDENEFELLGLKHDKWRDDGVIQPAEWLLYNTEYLEEGVIPIGQQLGAVGDRLWVRETFCWGGYVKDHEDLLYRADCDYSLEERGDLPWTPSIHMPRWACRLVLEITNVRLERIQDITEADAKAEGTITEEMAANSGLDWRFGDRKQFQDMWDKVYPNSWDNNEWVWVIEFKIAELNGKKMEQAA</sequence>
<name>A0A1A8TB28_9GAMM</name>